<sequence>MTRAPATFTAEQLEQYLQRIGYANDAVATGDARLDRLQQAVIQSPLAALTELQRRHLAAIPWGNSALHYSTHHSISTHPACVFRKLVTRRLDGYCMENTNLLYVVLCSLGYQVYPTGGRVSNALAGGDPTDETYIYLSHMILIVTIADKRYMVDVGFGRNAPTSPLPLQEDVSATLIAPEEMRLIKTSLAECVDQTQKFWVYQARSPGGHWTPNYSFSEMELLPQDFGMINFYTSQNRSSFFTQRLVCTRVILDDHLEPVGIYILSGTEVKKTLRGETEVVASFKTEEDRVRAMAEYFGMYFHEHEVQGVRGLPSQIK</sequence>
<keyword evidence="2 3" id="KW-0808">Transferase</keyword>
<evidence type="ECO:0000313" key="3">
    <source>
        <dbReference type="EMBL" id="CBL43282.1"/>
    </source>
</evidence>
<dbReference type="VEuPathDB" id="FungiDB:ATEG_03982"/>
<proteinExistence type="inferred from homology"/>
<dbReference type="Pfam" id="PF00797">
    <property type="entry name" value="Acetyltransf_2"/>
    <property type="match status" value="1"/>
</dbReference>
<dbReference type="EMBL" id="BN001376">
    <property type="protein sequence ID" value="CBL43282.1"/>
    <property type="molecule type" value="Genomic_DNA"/>
</dbReference>
<evidence type="ECO:0000256" key="1">
    <source>
        <dbReference type="ARBA" id="ARBA00006547"/>
    </source>
</evidence>
<dbReference type="Gene3D" id="3.30.2140.20">
    <property type="match status" value="1"/>
</dbReference>
<accession>D8FSP4</accession>
<dbReference type="AlphaFoldDB" id="D8FSP4"/>
<dbReference type="PANTHER" id="PTHR11786:SF0">
    <property type="entry name" value="ARYLAMINE N-ACETYLTRANSFERASE 4-RELATED"/>
    <property type="match status" value="1"/>
</dbReference>
<gene>
    <name evidence="3" type="primary">nat1</name>
</gene>
<dbReference type="InterPro" id="IPR053710">
    <property type="entry name" value="Arylamine_NAT_domain_sf"/>
</dbReference>
<dbReference type="SUPFAM" id="SSF54001">
    <property type="entry name" value="Cysteine proteinases"/>
    <property type="match status" value="1"/>
</dbReference>
<comment type="similarity">
    <text evidence="1 2">Belongs to the arylamine N-acetyltransferase family.</text>
</comment>
<reference evidence="3" key="1">
    <citation type="journal article" date="2010" name="FEBS Lett.">
        <title>Comparative genomic and phylogenetic investigation of the xenobiotic metabolizing arylamine N-acetyltransferase enzyme family.</title>
        <authorList>
            <person name="Glenn A.E."/>
            <person name="Karagianni E.P."/>
            <person name="Ulndreaj A."/>
            <person name="Boukouvala S."/>
        </authorList>
    </citation>
    <scope>NUCLEOTIDE SEQUENCE</scope>
    <source>
        <strain evidence="3">NIH 2624</strain>
    </source>
</reference>
<organism evidence="3">
    <name type="scientific">Aspergillus terreus</name>
    <dbReference type="NCBI Taxonomy" id="33178"/>
    <lineage>
        <taxon>Eukaryota</taxon>
        <taxon>Fungi</taxon>
        <taxon>Dikarya</taxon>
        <taxon>Ascomycota</taxon>
        <taxon>Pezizomycotina</taxon>
        <taxon>Eurotiomycetes</taxon>
        <taxon>Eurotiomycetidae</taxon>
        <taxon>Eurotiales</taxon>
        <taxon>Aspergillaceae</taxon>
        <taxon>Aspergillus</taxon>
        <taxon>Aspergillus subgen. Circumdati</taxon>
    </lineage>
</organism>
<dbReference type="InterPro" id="IPR038765">
    <property type="entry name" value="Papain-like_cys_pep_sf"/>
</dbReference>
<evidence type="ECO:0000256" key="2">
    <source>
        <dbReference type="RuleBase" id="RU003452"/>
    </source>
</evidence>
<protein>
    <submittedName>
        <fullName evidence="3">Arylamine N-acetyltransferase 1</fullName>
    </submittedName>
</protein>
<dbReference type="GO" id="GO:0016407">
    <property type="term" value="F:acetyltransferase activity"/>
    <property type="evidence" value="ECO:0007669"/>
    <property type="project" value="InterPro"/>
</dbReference>
<name>D8FSP4_ASPTE</name>
<dbReference type="FunFam" id="3.30.2140.20:FF:000003">
    <property type="entry name" value="Arylamine N-acetyltransferase 1"/>
    <property type="match status" value="1"/>
</dbReference>
<dbReference type="OMA" id="HLKYWRL"/>
<keyword evidence="2" id="KW-0012">Acyltransferase</keyword>
<dbReference type="PRINTS" id="PR01543">
    <property type="entry name" value="ANATRNSFRASE"/>
</dbReference>
<dbReference type="InterPro" id="IPR001447">
    <property type="entry name" value="Arylamine_N-AcTrfase"/>
</dbReference>
<dbReference type="PANTHER" id="PTHR11786">
    <property type="entry name" value="N-HYDROXYARYLAMINE O-ACETYLTRANSFERASE"/>
    <property type="match status" value="1"/>
</dbReference>